<sequence>MEISSSKKRKECVEFDEEEEKKMDKFYELIRSFRDHASHLLVFNSRNTESRAEKTHLRKKKKKKTEDKEKEGVKISSNHKDPLMLASPSQATTPSSPTGTTVGVNVMSDYKVHGLDLNLSL</sequence>
<dbReference type="Pfam" id="PF15699">
    <property type="entry name" value="NPR1_interact"/>
    <property type="match status" value="1"/>
</dbReference>
<keyword evidence="3" id="KW-0539">Nucleus</keyword>
<evidence type="ECO:0000256" key="1">
    <source>
        <dbReference type="ARBA" id="ARBA00004123"/>
    </source>
</evidence>
<evidence type="ECO:0000256" key="2">
    <source>
        <dbReference type="ARBA" id="ARBA00009937"/>
    </source>
</evidence>
<reference evidence="5 6" key="1">
    <citation type="journal article" date="2021" name="BMC Genomics">
        <title>Datura genome reveals duplications of psychoactive alkaloid biosynthetic genes and high mutation rate following tissue culture.</title>
        <authorList>
            <person name="Rajewski A."/>
            <person name="Carter-House D."/>
            <person name="Stajich J."/>
            <person name="Litt A."/>
        </authorList>
    </citation>
    <scope>NUCLEOTIDE SEQUENCE [LARGE SCALE GENOMIC DNA]</scope>
    <source>
        <strain evidence="5">AR-01</strain>
    </source>
</reference>
<accession>A0ABS8SF62</accession>
<keyword evidence="6" id="KW-1185">Reference proteome</keyword>
<evidence type="ECO:0000313" key="5">
    <source>
        <dbReference type="EMBL" id="MCD7457538.1"/>
    </source>
</evidence>
<dbReference type="EMBL" id="JACEIK010000461">
    <property type="protein sequence ID" value="MCD7457538.1"/>
    <property type="molecule type" value="Genomic_DNA"/>
</dbReference>
<evidence type="ECO:0000256" key="4">
    <source>
        <dbReference type="SAM" id="MobiDB-lite"/>
    </source>
</evidence>
<proteinExistence type="inferred from homology"/>
<dbReference type="InterPro" id="IPR031425">
    <property type="entry name" value="NPR1/NH1-interacting"/>
</dbReference>
<comment type="caution">
    <text evidence="5">The sequence shown here is derived from an EMBL/GenBank/DDBJ whole genome shotgun (WGS) entry which is preliminary data.</text>
</comment>
<organism evidence="5 6">
    <name type="scientific">Datura stramonium</name>
    <name type="common">Jimsonweed</name>
    <name type="synonym">Common thornapple</name>
    <dbReference type="NCBI Taxonomy" id="4076"/>
    <lineage>
        <taxon>Eukaryota</taxon>
        <taxon>Viridiplantae</taxon>
        <taxon>Streptophyta</taxon>
        <taxon>Embryophyta</taxon>
        <taxon>Tracheophyta</taxon>
        <taxon>Spermatophyta</taxon>
        <taxon>Magnoliopsida</taxon>
        <taxon>eudicotyledons</taxon>
        <taxon>Gunneridae</taxon>
        <taxon>Pentapetalae</taxon>
        <taxon>asterids</taxon>
        <taxon>lamiids</taxon>
        <taxon>Solanales</taxon>
        <taxon>Solanaceae</taxon>
        <taxon>Solanoideae</taxon>
        <taxon>Datureae</taxon>
        <taxon>Datura</taxon>
    </lineage>
</organism>
<feature type="region of interest" description="Disordered" evidence="4">
    <location>
        <begin position="46"/>
        <end position="100"/>
    </location>
</feature>
<dbReference type="Proteomes" id="UP000823775">
    <property type="component" value="Unassembled WGS sequence"/>
</dbReference>
<comment type="subcellular location">
    <subcellularLocation>
        <location evidence="1">Nucleus</location>
    </subcellularLocation>
</comment>
<gene>
    <name evidence="5" type="ORF">HAX54_035350</name>
</gene>
<feature type="compositionally biased region" description="Basic and acidic residues" evidence="4">
    <location>
        <begin position="64"/>
        <end position="82"/>
    </location>
</feature>
<protein>
    <submittedName>
        <fullName evidence="5">Uncharacterized protein</fullName>
    </submittedName>
</protein>
<name>A0ABS8SF62_DATST</name>
<evidence type="ECO:0000256" key="3">
    <source>
        <dbReference type="ARBA" id="ARBA00023242"/>
    </source>
</evidence>
<evidence type="ECO:0000313" key="6">
    <source>
        <dbReference type="Proteomes" id="UP000823775"/>
    </source>
</evidence>
<comment type="similarity">
    <text evidence="2">Belongs to the NPR1-interactor family.</text>
</comment>